<evidence type="ECO:0000259" key="2">
    <source>
        <dbReference type="PROSITE" id="PS01186"/>
    </source>
</evidence>
<dbReference type="OMA" id="DYAVCTN"/>
<keyword evidence="1" id="KW-0732">Signal</keyword>
<dbReference type="PROSITE" id="PS01186">
    <property type="entry name" value="EGF_2"/>
    <property type="match status" value="1"/>
</dbReference>
<dbReference type="RefSeq" id="XP_028530125.1">
    <property type="nucleotide sequence ID" value="XM_028673698.1"/>
</dbReference>
<proteinExistence type="predicted"/>
<dbReference type="GeneID" id="39733435"/>
<feature type="domain" description="EGF-like" evidence="2">
    <location>
        <begin position="93"/>
        <end position="106"/>
    </location>
</feature>
<evidence type="ECO:0000256" key="1">
    <source>
        <dbReference type="SAM" id="SignalP"/>
    </source>
</evidence>
<dbReference type="SMART" id="SM00181">
    <property type="entry name" value="EGF"/>
    <property type="match status" value="2"/>
</dbReference>
<dbReference type="AlphaFoldDB" id="A0A1J1H1C3"/>
<evidence type="ECO:0000313" key="4">
    <source>
        <dbReference type="Proteomes" id="UP000220797"/>
    </source>
</evidence>
<dbReference type="VEuPathDB" id="PlasmoDB:PGAL8A_00490200"/>
<dbReference type="EMBL" id="CVMV01000096">
    <property type="protein sequence ID" value="CRG97323.1"/>
    <property type="molecule type" value="Genomic_DNA"/>
</dbReference>
<sequence>MKIPSLYFFFFIQIAIILTIAAPSDDEPCKNGYLIEMSNHIECKCNNDYVLTNRYECEPKNKCTSLEDTNKPCADYARCLEDPYKDNKSNFYCLCNRGYIQYEDKCIQAECNYKECGEGKCVWDGIHEDGAFCSCNIGKVINPEDNNKCTKDGDTKCTLECAQGKKCIKHDVYYMCGNDNSGSGSGGGGGGGNSPPPSSGNSTLSLFNALNIVFLIAVIYII</sequence>
<dbReference type="OrthoDB" id="10045365at2759"/>
<keyword evidence="4" id="KW-1185">Reference proteome</keyword>
<dbReference type="Gene3D" id="2.90.20.10">
    <property type="entry name" value="Plasmodium vivax P25 domain"/>
    <property type="match status" value="1"/>
</dbReference>
<organism evidence="3 4">
    <name type="scientific">Plasmodium gallinaceum</name>
    <dbReference type="NCBI Taxonomy" id="5849"/>
    <lineage>
        <taxon>Eukaryota</taxon>
        <taxon>Sar</taxon>
        <taxon>Alveolata</taxon>
        <taxon>Apicomplexa</taxon>
        <taxon>Aconoidasida</taxon>
        <taxon>Haemosporida</taxon>
        <taxon>Plasmodiidae</taxon>
        <taxon>Plasmodium</taxon>
        <taxon>Plasmodium (Haemamoeba)</taxon>
    </lineage>
</organism>
<name>A0A1J1H1C3_PLAGA</name>
<evidence type="ECO:0000313" key="3">
    <source>
        <dbReference type="EMBL" id="CRG97323.1"/>
    </source>
</evidence>
<dbReference type="SMR" id="A0A1J1H1C3"/>
<reference evidence="3" key="1">
    <citation type="submission" date="2015-04" db="EMBL/GenBank/DDBJ databases">
        <authorList>
            <consortium name="Pathogen Informatics"/>
        </authorList>
    </citation>
    <scope>NUCLEOTIDE SEQUENCE [LARGE SCALE GENOMIC DNA]</scope>
    <source>
        <strain evidence="3">8A</strain>
    </source>
</reference>
<dbReference type="InterPro" id="IPR000742">
    <property type="entry name" value="EGF"/>
</dbReference>
<feature type="signal peptide" evidence="1">
    <location>
        <begin position="1"/>
        <end position="21"/>
    </location>
</feature>
<accession>A0A1J1H1C3</accession>
<feature type="chain" id="PRO_5009618961" evidence="1">
    <location>
        <begin position="22"/>
        <end position="222"/>
    </location>
</feature>
<protein>
    <submittedName>
        <fullName evidence="3">28 kDa ookinete surface protein, putative</fullName>
    </submittedName>
</protein>
<dbReference type="Proteomes" id="UP000220797">
    <property type="component" value="Unassembled WGS sequence"/>
</dbReference>
<comment type="caution">
    <text evidence="3">The sequence shown here is derived from an EMBL/GenBank/DDBJ whole genome shotgun (WGS) entry which is preliminary data.</text>
</comment>
<gene>
    <name evidence="3" type="primary">P28</name>
    <name evidence="3" type="ORF">PGAL8A_00490200</name>
</gene>